<evidence type="ECO:0000259" key="4">
    <source>
        <dbReference type="PROSITE" id="PS50887"/>
    </source>
</evidence>
<dbReference type="Pfam" id="PF00072">
    <property type="entry name" value="Response_reg"/>
    <property type="match status" value="1"/>
</dbReference>
<dbReference type="SMART" id="SM00052">
    <property type="entry name" value="EAL"/>
    <property type="match status" value="1"/>
</dbReference>
<dbReference type="GO" id="GO:0071111">
    <property type="term" value="F:cyclic-guanylate-specific phosphodiesterase activity"/>
    <property type="evidence" value="ECO:0007669"/>
    <property type="project" value="InterPro"/>
</dbReference>
<feature type="domain" description="GGDEF" evidence="4">
    <location>
        <begin position="201"/>
        <end position="337"/>
    </location>
</feature>
<dbReference type="Pfam" id="PF00563">
    <property type="entry name" value="EAL"/>
    <property type="match status" value="1"/>
</dbReference>
<evidence type="ECO:0000313" key="5">
    <source>
        <dbReference type="EMBL" id="PZO55445.1"/>
    </source>
</evidence>
<evidence type="ECO:0000256" key="1">
    <source>
        <dbReference type="PROSITE-ProRule" id="PRU00169"/>
    </source>
</evidence>
<proteinExistence type="predicted"/>
<dbReference type="AlphaFoldDB" id="A0A2W4ZB17"/>
<dbReference type="Gene3D" id="3.40.50.2300">
    <property type="match status" value="1"/>
</dbReference>
<dbReference type="InterPro" id="IPR035919">
    <property type="entry name" value="EAL_sf"/>
</dbReference>
<feature type="domain" description="Response regulatory" evidence="2">
    <location>
        <begin position="16"/>
        <end position="132"/>
    </location>
</feature>
<comment type="caution">
    <text evidence="5">The sequence shown here is derived from an EMBL/GenBank/DDBJ whole genome shotgun (WGS) entry which is preliminary data.</text>
</comment>
<dbReference type="InterPro" id="IPR029787">
    <property type="entry name" value="Nucleotide_cyclase"/>
</dbReference>
<evidence type="ECO:0000259" key="2">
    <source>
        <dbReference type="PROSITE" id="PS50110"/>
    </source>
</evidence>
<dbReference type="PROSITE" id="PS50883">
    <property type="entry name" value="EAL"/>
    <property type="match status" value="1"/>
</dbReference>
<dbReference type="Gene3D" id="3.30.70.270">
    <property type="match status" value="1"/>
</dbReference>
<dbReference type="InterPro" id="IPR043128">
    <property type="entry name" value="Rev_trsase/Diguanyl_cyclase"/>
</dbReference>
<dbReference type="GO" id="GO:0000160">
    <property type="term" value="P:phosphorelay signal transduction system"/>
    <property type="evidence" value="ECO:0007669"/>
    <property type="project" value="InterPro"/>
</dbReference>
<dbReference type="Pfam" id="PF00990">
    <property type="entry name" value="GGDEF"/>
    <property type="match status" value="1"/>
</dbReference>
<evidence type="ECO:0000259" key="3">
    <source>
        <dbReference type="PROSITE" id="PS50883"/>
    </source>
</evidence>
<sequence>MTVSFSPADSKESKGSVLIVDDTSINRLVLSKLLSQNDYEVHQAEDGFAAIAIAKTHQPTVILLDIMMPGMNGYEVCEQLRTEATTSHIPIIFLSALNAPFDKVQAFQHGAADYVTKPFQAVEVLARVRHQVSLYHAQRAQKQLNEELESRVQERTHLLSLAHDQLLEIALTDRLTRLPNRLAFVKQLSKVMAQAQIKPDEHFAVVFLDCDRFKRINDSLGHRVGDQLLKGVARRLSKIGQDRLAVHTVARFGGDEFALLLTKVSDREMAEAIANDVLQAIAQPFALAGREIVINASIGLVWGDLSYVATEHLLRDADVAMYRAKDASGSAYLWFESVMHNRAVDLLQLETDLRLALERHEFKLYYQPIVDLYQLKIVGFEGLVRWQHPTRGLIFPNDFIGFAEDSGFILQLGAEVIKMACQDIAQWEQAGLIDSELSVSVNMSAKQLLQPDILTQVQTFLTEAGIDAHRLRLELTERSIITNRAFVDEVLRTFQQQNIRLSIDDFGTGYSALSYLHTLPMNALKIDRSFVQPITDQPNSLGIVPLIINIAKTMNMQVIAEGIENMTQLKQLQQLGCEYGQGFLFQKAVPADQAVALLTQAPNEWMAHWADD</sequence>
<dbReference type="SMART" id="SM00267">
    <property type="entry name" value="GGDEF"/>
    <property type="match status" value="1"/>
</dbReference>
<protein>
    <submittedName>
        <fullName evidence="5">GGDEF domain-containing response regulator</fullName>
    </submittedName>
</protein>
<dbReference type="Proteomes" id="UP000249794">
    <property type="component" value="Unassembled WGS sequence"/>
</dbReference>
<feature type="domain" description="EAL" evidence="3">
    <location>
        <begin position="346"/>
        <end position="602"/>
    </location>
</feature>
<feature type="modified residue" description="4-aspartylphosphate" evidence="1">
    <location>
        <position position="65"/>
    </location>
</feature>
<dbReference type="PANTHER" id="PTHR33121:SF70">
    <property type="entry name" value="SIGNALING PROTEIN YKOW"/>
    <property type="match status" value="1"/>
</dbReference>
<dbReference type="PROSITE" id="PS50887">
    <property type="entry name" value="GGDEF"/>
    <property type="match status" value="1"/>
</dbReference>
<dbReference type="InterPro" id="IPR000160">
    <property type="entry name" value="GGDEF_dom"/>
</dbReference>
<gene>
    <name evidence="5" type="ORF">DCF15_10530</name>
</gene>
<dbReference type="Gene3D" id="3.20.20.450">
    <property type="entry name" value="EAL domain"/>
    <property type="match status" value="1"/>
</dbReference>
<reference evidence="5 6" key="2">
    <citation type="submission" date="2018-06" db="EMBL/GenBank/DDBJ databases">
        <title>Metagenomic assembly of (sub)arctic Cyanobacteria and their associated microbiome from non-axenic cultures.</title>
        <authorList>
            <person name="Baurain D."/>
        </authorList>
    </citation>
    <scope>NUCLEOTIDE SEQUENCE [LARGE SCALE GENOMIC DNA]</scope>
    <source>
        <strain evidence="5">ULC027bin1</strain>
    </source>
</reference>
<dbReference type="SUPFAM" id="SSF141868">
    <property type="entry name" value="EAL domain-like"/>
    <property type="match status" value="1"/>
</dbReference>
<dbReference type="SUPFAM" id="SSF55073">
    <property type="entry name" value="Nucleotide cyclase"/>
    <property type="match status" value="1"/>
</dbReference>
<dbReference type="InterPro" id="IPR001633">
    <property type="entry name" value="EAL_dom"/>
</dbReference>
<dbReference type="InterPro" id="IPR001789">
    <property type="entry name" value="Sig_transdc_resp-reg_receiver"/>
</dbReference>
<dbReference type="CDD" id="cd01948">
    <property type="entry name" value="EAL"/>
    <property type="match status" value="1"/>
</dbReference>
<dbReference type="PROSITE" id="PS50110">
    <property type="entry name" value="RESPONSE_REGULATORY"/>
    <property type="match status" value="1"/>
</dbReference>
<dbReference type="SUPFAM" id="SSF52172">
    <property type="entry name" value="CheY-like"/>
    <property type="match status" value="1"/>
</dbReference>
<dbReference type="EMBL" id="QBMP01000095">
    <property type="protein sequence ID" value="PZO55445.1"/>
    <property type="molecule type" value="Genomic_DNA"/>
</dbReference>
<dbReference type="InterPro" id="IPR011006">
    <property type="entry name" value="CheY-like_superfamily"/>
</dbReference>
<dbReference type="NCBIfam" id="TIGR00254">
    <property type="entry name" value="GGDEF"/>
    <property type="match status" value="1"/>
</dbReference>
<accession>A0A2W4ZB17</accession>
<dbReference type="PANTHER" id="PTHR33121">
    <property type="entry name" value="CYCLIC DI-GMP PHOSPHODIESTERASE PDEF"/>
    <property type="match status" value="1"/>
</dbReference>
<organism evidence="5 6">
    <name type="scientific">Phormidesmis priestleyi</name>
    <dbReference type="NCBI Taxonomy" id="268141"/>
    <lineage>
        <taxon>Bacteria</taxon>
        <taxon>Bacillati</taxon>
        <taxon>Cyanobacteriota</taxon>
        <taxon>Cyanophyceae</taxon>
        <taxon>Leptolyngbyales</taxon>
        <taxon>Leptolyngbyaceae</taxon>
        <taxon>Phormidesmis</taxon>
    </lineage>
</organism>
<name>A0A2W4ZB17_9CYAN</name>
<dbReference type="InterPro" id="IPR050706">
    <property type="entry name" value="Cyclic-di-GMP_PDE-like"/>
</dbReference>
<dbReference type="SMART" id="SM00448">
    <property type="entry name" value="REC"/>
    <property type="match status" value="1"/>
</dbReference>
<keyword evidence="1" id="KW-0597">Phosphoprotein</keyword>
<dbReference type="CDD" id="cd19920">
    <property type="entry name" value="REC_PA4781-like"/>
    <property type="match status" value="1"/>
</dbReference>
<dbReference type="CDD" id="cd01949">
    <property type="entry name" value="GGDEF"/>
    <property type="match status" value="1"/>
</dbReference>
<reference evidence="6" key="1">
    <citation type="submission" date="2018-04" db="EMBL/GenBank/DDBJ databases">
        <authorList>
            <person name="Cornet L."/>
        </authorList>
    </citation>
    <scope>NUCLEOTIDE SEQUENCE [LARGE SCALE GENOMIC DNA]</scope>
</reference>
<evidence type="ECO:0000313" key="6">
    <source>
        <dbReference type="Proteomes" id="UP000249794"/>
    </source>
</evidence>